<evidence type="ECO:0000313" key="2">
    <source>
        <dbReference type="EMBL" id="KAK9286053.1"/>
    </source>
</evidence>
<feature type="region of interest" description="Disordered" evidence="1">
    <location>
        <begin position="43"/>
        <end position="68"/>
    </location>
</feature>
<accession>A0AAP0RVS3</accession>
<gene>
    <name evidence="2" type="ORF">L1049_014432</name>
</gene>
<proteinExistence type="predicted"/>
<sequence length="68" mass="7698">MKWLTIDKLLQDSWISLKKGDFGQVFVVCDRNIMLPDDTLNLDELNEDDEDENGVDGARVDEGNGMLP</sequence>
<comment type="caution">
    <text evidence="2">The sequence shown here is derived from an EMBL/GenBank/DDBJ whole genome shotgun (WGS) entry which is preliminary data.</text>
</comment>
<feature type="compositionally biased region" description="Acidic residues" evidence="1">
    <location>
        <begin position="43"/>
        <end position="54"/>
    </location>
</feature>
<name>A0AAP0RVS3_LIQFO</name>
<evidence type="ECO:0000256" key="1">
    <source>
        <dbReference type="SAM" id="MobiDB-lite"/>
    </source>
</evidence>
<dbReference type="EMBL" id="JBBPBK010000004">
    <property type="protein sequence ID" value="KAK9286053.1"/>
    <property type="molecule type" value="Genomic_DNA"/>
</dbReference>
<keyword evidence="3" id="KW-1185">Reference proteome</keyword>
<protein>
    <submittedName>
        <fullName evidence="2">Uncharacterized protein</fullName>
    </submittedName>
</protein>
<organism evidence="2 3">
    <name type="scientific">Liquidambar formosana</name>
    <name type="common">Formosan gum</name>
    <dbReference type="NCBI Taxonomy" id="63359"/>
    <lineage>
        <taxon>Eukaryota</taxon>
        <taxon>Viridiplantae</taxon>
        <taxon>Streptophyta</taxon>
        <taxon>Embryophyta</taxon>
        <taxon>Tracheophyta</taxon>
        <taxon>Spermatophyta</taxon>
        <taxon>Magnoliopsida</taxon>
        <taxon>eudicotyledons</taxon>
        <taxon>Gunneridae</taxon>
        <taxon>Pentapetalae</taxon>
        <taxon>Saxifragales</taxon>
        <taxon>Altingiaceae</taxon>
        <taxon>Liquidambar</taxon>
    </lineage>
</organism>
<dbReference type="AlphaFoldDB" id="A0AAP0RVS3"/>
<evidence type="ECO:0000313" key="3">
    <source>
        <dbReference type="Proteomes" id="UP001415857"/>
    </source>
</evidence>
<dbReference type="Proteomes" id="UP001415857">
    <property type="component" value="Unassembled WGS sequence"/>
</dbReference>
<reference evidence="2 3" key="1">
    <citation type="journal article" date="2024" name="Plant J.">
        <title>Genome sequences and population genomics reveal climatic adaptation and genomic divergence between two closely related sweetgum species.</title>
        <authorList>
            <person name="Xu W.Q."/>
            <person name="Ren C.Q."/>
            <person name="Zhang X.Y."/>
            <person name="Comes H.P."/>
            <person name="Liu X.H."/>
            <person name="Li Y.G."/>
            <person name="Kettle C.J."/>
            <person name="Jalonen R."/>
            <person name="Gaisberger H."/>
            <person name="Ma Y.Z."/>
            <person name="Qiu Y.X."/>
        </authorList>
    </citation>
    <scope>NUCLEOTIDE SEQUENCE [LARGE SCALE GENOMIC DNA]</scope>
    <source>
        <strain evidence="2">Hangzhou</strain>
    </source>
</reference>